<dbReference type="EMBL" id="JAKGSG010000069">
    <property type="protein sequence ID" value="MCF4123713.1"/>
    <property type="molecule type" value="Genomic_DNA"/>
</dbReference>
<evidence type="ECO:0000256" key="6">
    <source>
        <dbReference type="SAM" id="Phobius"/>
    </source>
</evidence>
<evidence type="ECO:0000256" key="5">
    <source>
        <dbReference type="ARBA" id="ARBA00023136"/>
    </source>
</evidence>
<name>A0AA41QIC1_9MICO</name>
<evidence type="ECO:0000256" key="4">
    <source>
        <dbReference type="ARBA" id="ARBA00022989"/>
    </source>
</evidence>
<evidence type="ECO:0000313" key="8">
    <source>
        <dbReference type="EMBL" id="MCF4123713.1"/>
    </source>
</evidence>
<proteinExistence type="predicted"/>
<feature type="transmembrane region" description="Helical" evidence="6">
    <location>
        <begin position="118"/>
        <end position="137"/>
    </location>
</feature>
<evidence type="ECO:0000256" key="1">
    <source>
        <dbReference type="ARBA" id="ARBA00004651"/>
    </source>
</evidence>
<dbReference type="AlphaFoldDB" id="A0AA41QIC1"/>
<protein>
    <submittedName>
        <fullName evidence="8">Type II secretion system F family protein</fullName>
    </submittedName>
</protein>
<evidence type="ECO:0000256" key="2">
    <source>
        <dbReference type="ARBA" id="ARBA00022475"/>
    </source>
</evidence>
<accession>A0AA41QIC1</accession>
<dbReference type="GO" id="GO:0005886">
    <property type="term" value="C:plasma membrane"/>
    <property type="evidence" value="ECO:0007669"/>
    <property type="project" value="UniProtKB-SubCell"/>
</dbReference>
<keyword evidence="2" id="KW-1003">Cell membrane</keyword>
<organism evidence="8 9">
    <name type="scientific">Antribacter soli</name>
    <dbReference type="NCBI Taxonomy" id="2910976"/>
    <lineage>
        <taxon>Bacteria</taxon>
        <taxon>Bacillati</taxon>
        <taxon>Actinomycetota</taxon>
        <taxon>Actinomycetes</taxon>
        <taxon>Micrococcales</taxon>
        <taxon>Promicromonosporaceae</taxon>
        <taxon>Antribacter</taxon>
    </lineage>
</organism>
<gene>
    <name evidence="8" type="ORF">L1785_22390</name>
</gene>
<dbReference type="Pfam" id="PF00482">
    <property type="entry name" value="T2SSF"/>
    <property type="match status" value="1"/>
</dbReference>
<evidence type="ECO:0000313" key="9">
    <source>
        <dbReference type="Proteomes" id="UP001165405"/>
    </source>
</evidence>
<feature type="transmembrane region" description="Helical" evidence="6">
    <location>
        <begin position="143"/>
        <end position="163"/>
    </location>
</feature>
<sequence length="203" mass="21839">MEEWTRSLAGVLAVNVGLEEALITSRKSAPAAIAEPVARLVARLRTRWDTQSALRAFADDLDDRVGDRIATYLVQATKSRGTGLSTVLDALAETVAAEVRGRRQIEADRAKPRATARWVTIISASVLGVLAFTGNYIEPYQTPVGQVVLVTLVGAYVATLVWLKRIATGKPPTRSMGEQVRREAARLTGHTTTPADGVFGGRS</sequence>
<comment type="caution">
    <text evidence="8">The sequence shown here is derived from an EMBL/GenBank/DDBJ whole genome shotgun (WGS) entry which is preliminary data.</text>
</comment>
<dbReference type="PANTHER" id="PTHR35007">
    <property type="entry name" value="INTEGRAL MEMBRANE PROTEIN-RELATED"/>
    <property type="match status" value="1"/>
</dbReference>
<evidence type="ECO:0000256" key="3">
    <source>
        <dbReference type="ARBA" id="ARBA00022692"/>
    </source>
</evidence>
<keyword evidence="9" id="KW-1185">Reference proteome</keyword>
<comment type="subcellular location">
    <subcellularLocation>
        <location evidence="1">Cell membrane</location>
        <topology evidence="1">Multi-pass membrane protein</topology>
    </subcellularLocation>
</comment>
<keyword evidence="4 6" id="KW-1133">Transmembrane helix</keyword>
<feature type="domain" description="Type II secretion system protein GspF" evidence="7">
    <location>
        <begin position="4"/>
        <end position="130"/>
    </location>
</feature>
<keyword evidence="5 6" id="KW-0472">Membrane</keyword>
<dbReference type="Proteomes" id="UP001165405">
    <property type="component" value="Unassembled WGS sequence"/>
</dbReference>
<reference evidence="8" key="1">
    <citation type="submission" date="2022-01" db="EMBL/GenBank/DDBJ databases">
        <title>Antribacter sp. nov., isolated from Guizhou of China.</title>
        <authorList>
            <person name="Chengliang C."/>
            <person name="Ya Z."/>
        </authorList>
    </citation>
    <scope>NUCLEOTIDE SEQUENCE</scope>
    <source>
        <strain evidence="8">KLBMP 9083</strain>
    </source>
</reference>
<keyword evidence="3 6" id="KW-0812">Transmembrane</keyword>
<dbReference type="PANTHER" id="PTHR35007:SF3">
    <property type="entry name" value="POSSIBLE CONSERVED ALANINE RICH MEMBRANE PROTEIN"/>
    <property type="match status" value="1"/>
</dbReference>
<evidence type="ECO:0000259" key="7">
    <source>
        <dbReference type="Pfam" id="PF00482"/>
    </source>
</evidence>
<dbReference type="InterPro" id="IPR018076">
    <property type="entry name" value="T2SS_GspF_dom"/>
</dbReference>